<organism evidence="23 24">
    <name type="scientific">Monosiga brevicollis</name>
    <name type="common">Choanoflagellate</name>
    <dbReference type="NCBI Taxonomy" id="81824"/>
    <lineage>
        <taxon>Eukaryota</taxon>
        <taxon>Choanoflagellata</taxon>
        <taxon>Craspedida</taxon>
        <taxon>Salpingoecidae</taxon>
        <taxon>Monosiga</taxon>
    </lineage>
</organism>
<keyword evidence="14" id="KW-0378">Hydrolase</keyword>
<evidence type="ECO:0000256" key="16">
    <source>
        <dbReference type="ARBA" id="ARBA00022840"/>
    </source>
</evidence>
<dbReference type="OMA" id="SVFIGAW"/>
<accession>A9VA77</accession>
<keyword evidence="18" id="KW-0520">NAD</keyword>
<dbReference type="Proteomes" id="UP000001357">
    <property type="component" value="Unassembled WGS sequence"/>
</dbReference>
<name>A9VA77_MONBE</name>
<evidence type="ECO:0000256" key="8">
    <source>
        <dbReference type="ARBA" id="ARBA00012721"/>
    </source>
</evidence>
<dbReference type="InterPro" id="IPR002496">
    <property type="entry name" value="PRib_AMP_CycHydrolase_dom"/>
</dbReference>
<evidence type="ECO:0000256" key="1">
    <source>
        <dbReference type="ARBA" id="ARBA00000024"/>
    </source>
</evidence>
<keyword evidence="17" id="KW-0560">Oxidoreductase</keyword>
<dbReference type="InterPro" id="IPR016161">
    <property type="entry name" value="Ald_DH/histidinol_DH"/>
</dbReference>
<keyword evidence="19" id="KW-0368">Histidine biosynthesis</keyword>
<dbReference type="Gene3D" id="1.20.5.1300">
    <property type="match status" value="1"/>
</dbReference>
<evidence type="ECO:0000313" key="23">
    <source>
        <dbReference type="EMBL" id="EDQ85680.1"/>
    </source>
</evidence>
<evidence type="ECO:0000256" key="14">
    <source>
        <dbReference type="ARBA" id="ARBA00022801"/>
    </source>
</evidence>
<dbReference type="InterPro" id="IPR016298">
    <property type="entry name" value="Histidine_synth_trifunct"/>
</dbReference>
<dbReference type="CDD" id="cd06572">
    <property type="entry name" value="Histidinol_dh"/>
    <property type="match status" value="1"/>
</dbReference>
<dbReference type="InParanoid" id="A9VA77"/>
<evidence type="ECO:0000256" key="9">
    <source>
        <dbReference type="ARBA" id="ARBA00012965"/>
    </source>
</evidence>
<dbReference type="Gene3D" id="3.40.50.1980">
    <property type="entry name" value="Nitrogenase molybdenum iron protein domain"/>
    <property type="match status" value="2"/>
</dbReference>
<keyword evidence="20" id="KW-0511">Multifunctional enzyme</keyword>
<dbReference type="KEGG" id="mbr:MONBRDRAFT_29130"/>
<dbReference type="GO" id="GO:0004636">
    <property type="term" value="F:phosphoribosyl-ATP diphosphatase activity"/>
    <property type="evidence" value="ECO:0007669"/>
    <property type="project" value="UniProtKB-EC"/>
</dbReference>
<dbReference type="CDD" id="cd11546">
    <property type="entry name" value="NTP-PPase_His4"/>
    <property type="match status" value="1"/>
</dbReference>
<dbReference type="GO" id="GO:0004635">
    <property type="term" value="F:phosphoribosyl-AMP cyclohydrolase activity"/>
    <property type="evidence" value="ECO:0007669"/>
    <property type="project" value="UniProtKB-EC"/>
</dbReference>
<evidence type="ECO:0000256" key="19">
    <source>
        <dbReference type="ARBA" id="ARBA00023102"/>
    </source>
</evidence>
<comment type="catalytic activity">
    <reaction evidence="2">
        <text>1-(5-phospho-beta-D-ribosyl)-ATP + H2O = 1-(5-phospho-beta-D-ribosyl)-5'-AMP + diphosphate + H(+)</text>
        <dbReference type="Rhea" id="RHEA:22828"/>
        <dbReference type="ChEBI" id="CHEBI:15377"/>
        <dbReference type="ChEBI" id="CHEBI:15378"/>
        <dbReference type="ChEBI" id="CHEBI:33019"/>
        <dbReference type="ChEBI" id="CHEBI:59457"/>
        <dbReference type="ChEBI" id="CHEBI:73183"/>
        <dbReference type="EC" id="3.6.1.31"/>
    </reaction>
</comment>
<evidence type="ECO:0000256" key="7">
    <source>
        <dbReference type="ARBA" id="ARBA00012414"/>
    </source>
</evidence>
<evidence type="ECO:0000256" key="18">
    <source>
        <dbReference type="ARBA" id="ARBA00023027"/>
    </source>
</evidence>
<dbReference type="PIRSF" id="PIRSF001257">
    <property type="entry name" value="His_trifunctional"/>
    <property type="match status" value="1"/>
</dbReference>
<dbReference type="InterPro" id="IPR008179">
    <property type="entry name" value="HisE"/>
</dbReference>
<comment type="catalytic activity">
    <reaction evidence="21">
        <text>L-histidinol + 2 NAD(+) + H2O = L-histidine + 2 NADH + 3 H(+)</text>
        <dbReference type="Rhea" id="RHEA:20641"/>
        <dbReference type="ChEBI" id="CHEBI:15377"/>
        <dbReference type="ChEBI" id="CHEBI:15378"/>
        <dbReference type="ChEBI" id="CHEBI:57540"/>
        <dbReference type="ChEBI" id="CHEBI:57595"/>
        <dbReference type="ChEBI" id="CHEBI:57699"/>
        <dbReference type="ChEBI" id="CHEBI:57945"/>
        <dbReference type="EC" id="1.1.1.23"/>
    </reaction>
</comment>
<keyword evidence="24" id="KW-1185">Reference proteome</keyword>
<evidence type="ECO:0000256" key="20">
    <source>
        <dbReference type="ARBA" id="ARBA00023268"/>
    </source>
</evidence>
<reference evidence="23 24" key="1">
    <citation type="journal article" date="2008" name="Nature">
        <title>The genome of the choanoflagellate Monosiga brevicollis and the origin of metazoans.</title>
        <authorList>
            <consortium name="JGI Sequencing"/>
            <person name="King N."/>
            <person name="Westbrook M.J."/>
            <person name="Young S.L."/>
            <person name="Kuo A."/>
            <person name="Abedin M."/>
            <person name="Chapman J."/>
            <person name="Fairclough S."/>
            <person name="Hellsten U."/>
            <person name="Isogai Y."/>
            <person name="Letunic I."/>
            <person name="Marr M."/>
            <person name="Pincus D."/>
            <person name="Putnam N."/>
            <person name="Rokas A."/>
            <person name="Wright K.J."/>
            <person name="Zuzow R."/>
            <person name="Dirks W."/>
            <person name="Good M."/>
            <person name="Goodstein D."/>
            <person name="Lemons D."/>
            <person name="Li W."/>
            <person name="Lyons J.B."/>
            <person name="Morris A."/>
            <person name="Nichols S."/>
            <person name="Richter D.J."/>
            <person name="Salamov A."/>
            <person name="Bork P."/>
            <person name="Lim W.A."/>
            <person name="Manning G."/>
            <person name="Miller W.T."/>
            <person name="McGinnis W."/>
            <person name="Shapiro H."/>
            <person name="Tjian R."/>
            <person name="Grigoriev I.V."/>
            <person name="Rokhsar D."/>
        </authorList>
    </citation>
    <scope>NUCLEOTIDE SEQUENCE [LARGE SCALE GENOMIC DNA]</scope>
    <source>
        <strain evidence="24">MX1 / ATCC 50154</strain>
    </source>
</reference>
<dbReference type="GO" id="GO:0004399">
    <property type="term" value="F:histidinol dehydrogenase activity"/>
    <property type="evidence" value="ECO:0000318"/>
    <property type="project" value="GO_Central"/>
</dbReference>
<evidence type="ECO:0000256" key="2">
    <source>
        <dbReference type="ARBA" id="ARBA00001460"/>
    </source>
</evidence>
<dbReference type="GO" id="GO:0046872">
    <property type="term" value="F:metal ion binding"/>
    <property type="evidence" value="ECO:0007669"/>
    <property type="project" value="UniProtKB-KW"/>
</dbReference>
<evidence type="ECO:0000313" key="24">
    <source>
        <dbReference type="Proteomes" id="UP000001357"/>
    </source>
</evidence>
<comment type="similarity">
    <text evidence="6">In the C-terminal section; belongs to the histidinol dehydrogenase family.</text>
</comment>
<evidence type="ECO:0000256" key="5">
    <source>
        <dbReference type="ARBA" id="ARBA00005204"/>
    </source>
</evidence>
<dbReference type="GO" id="GO:0051287">
    <property type="term" value="F:NAD binding"/>
    <property type="evidence" value="ECO:0007669"/>
    <property type="project" value="InterPro"/>
</dbReference>
<evidence type="ECO:0000256" key="6">
    <source>
        <dbReference type="ARBA" id="ARBA00008260"/>
    </source>
</evidence>
<dbReference type="eggNOG" id="KOG2697">
    <property type="taxonomic scope" value="Eukaryota"/>
</dbReference>
<evidence type="ECO:0000256" key="13">
    <source>
        <dbReference type="ARBA" id="ARBA00022741"/>
    </source>
</evidence>
<dbReference type="EC" id="3.6.1.31" evidence="7"/>
<dbReference type="EC" id="1.1.1.23" evidence="9"/>
<dbReference type="PANTHER" id="PTHR21256:SF2">
    <property type="entry name" value="HISTIDINE BIOSYNTHESIS TRIFUNCTIONAL PROTEIN"/>
    <property type="match status" value="1"/>
</dbReference>
<keyword evidence="13" id="KW-0547">Nucleotide-binding</keyword>
<feature type="domain" description="Phosphoribosyl-AMP cyclohydrolase" evidence="22">
    <location>
        <begin position="132"/>
        <end position="203"/>
    </location>
</feature>
<comment type="catalytic activity">
    <reaction evidence="1">
        <text>1-(5-phospho-beta-D-ribosyl)-5'-AMP + H2O = 1-(5-phospho-beta-D-ribosyl)-5-[(5-phospho-beta-D-ribosylamino)methylideneamino]imidazole-4-carboxamide</text>
        <dbReference type="Rhea" id="RHEA:20049"/>
        <dbReference type="ChEBI" id="CHEBI:15377"/>
        <dbReference type="ChEBI" id="CHEBI:58435"/>
        <dbReference type="ChEBI" id="CHEBI:59457"/>
        <dbReference type="EC" id="3.5.4.19"/>
    </reaction>
</comment>
<dbReference type="UniPathway" id="UPA00031">
    <property type="reaction ID" value="UER00007"/>
</dbReference>
<dbReference type="GeneID" id="5894804"/>
<dbReference type="Pfam" id="PF01503">
    <property type="entry name" value="PRA-PH"/>
    <property type="match status" value="1"/>
</dbReference>
<gene>
    <name evidence="23" type="ORF">MONBRDRAFT_29130</name>
</gene>
<dbReference type="Gene3D" id="1.10.287.1080">
    <property type="entry name" value="MazG-like"/>
    <property type="match status" value="1"/>
</dbReference>
<keyword evidence="15" id="KW-0862">Zinc</keyword>
<dbReference type="GO" id="GO:0005737">
    <property type="term" value="C:cytoplasm"/>
    <property type="evidence" value="ECO:0000318"/>
    <property type="project" value="GO_Central"/>
</dbReference>
<comment type="pathway">
    <text evidence="5">Amino-acid biosynthesis; L-histidine biosynthesis; L-histidine from 5-phospho-alpha-D-ribose 1-diphosphate: step 2/9.</text>
</comment>
<dbReference type="EC" id="3.5.4.19" evidence="8"/>
<proteinExistence type="inferred from homology"/>
<dbReference type="GO" id="GO:0000105">
    <property type="term" value="P:L-histidine biosynthetic process"/>
    <property type="evidence" value="ECO:0000318"/>
    <property type="project" value="GO_Central"/>
</dbReference>
<dbReference type="SUPFAM" id="SSF101386">
    <property type="entry name" value="all-alpha NTP pyrophosphatases"/>
    <property type="match status" value="1"/>
</dbReference>
<evidence type="ECO:0000256" key="11">
    <source>
        <dbReference type="ARBA" id="ARBA00022605"/>
    </source>
</evidence>
<keyword evidence="12" id="KW-0479">Metal-binding</keyword>
<dbReference type="FunFam" id="3.40.50.1980:FF:000001">
    <property type="entry name" value="Histidinol dehydrogenase"/>
    <property type="match status" value="1"/>
</dbReference>
<dbReference type="NCBIfam" id="TIGR03188">
    <property type="entry name" value="histidine_hisI"/>
    <property type="match status" value="1"/>
</dbReference>
<dbReference type="RefSeq" id="XP_001749629.1">
    <property type="nucleotide sequence ID" value="XM_001749577.1"/>
</dbReference>
<keyword evidence="11" id="KW-0028">Amino-acid biosynthesis</keyword>
<dbReference type="eggNOG" id="KOG4311">
    <property type="taxonomic scope" value="Eukaryota"/>
</dbReference>
<dbReference type="PANTHER" id="PTHR21256">
    <property type="entry name" value="HISTIDINOL DEHYDROGENASE HDH"/>
    <property type="match status" value="1"/>
</dbReference>
<evidence type="ECO:0000256" key="4">
    <source>
        <dbReference type="ARBA" id="ARBA00005169"/>
    </source>
</evidence>
<comment type="pathway">
    <text evidence="4">Amino-acid biosynthesis; L-histidine biosynthesis; L-histidine from 5-phospho-alpha-D-ribose 1-diphosphate: step 3/9.</text>
</comment>
<dbReference type="NCBIfam" id="TIGR00069">
    <property type="entry name" value="hisD"/>
    <property type="match status" value="1"/>
</dbReference>
<dbReference type="Pfam" id="PF01502">
    <property type="entry name" value="PRA-CH"/>
    <property type="match status" value="1"/>
</dbReference>
<sequence length="761" mass="81820">MAPHGLEPIQAILPKISLERRQALSQAESQHLRLFGAYILAIADQAPIASLLTDASASVPERPANMQIWQPASNPAHARERDDAGIAAVVEFTSLETSESASAFLTSLLNTDREDQLWTTLVVDERGKALGVCYSNQESLCKAIEVQEGVYWSRRRGLWHKGLTSGATQTLQRINYDCDRDLLIFQVTQHGAGFCHRNLHSCFGERTGIALLESVLEDRKTNAPKGSYSQRLYNDPGLLKNKLVEEAIELSEADTADHVASEAADLVYFAMVKCVSAGVSFTDVERVLDRRHLKIKRRPGNAKPEFLKARLQAEQQDHVVEQTSVVEPTLRVIPSDDVPPLHRDPVDADARAIVEPIMHDIRERGEAALLEHAVRLRDIEVGQPHIYRQADLKKVYDELEAADRAMLDRTASRIRLFAQMQRQSVQDEAVLKIDGGRAGQLVAAVEVAGCYAPGGRYPLPSSVLMGAITARVAGVKQVWVASPRPHPSVLAAAYIAGADGLLAVGGAQAIAAFAYGAGEVPVCDAIVGPGNKFVTAAKSLVAGAVAIDMLAGPSECLVVADDTADPAVVAADLLAQSEHDVAARAILVTPSSTLIEAVNKEVQRQLSTLPTAETARVAVEKNSFAVHTASLEEAIEVSDRLAPEHLEVHTADAAALVPRFKHYGALFVGHMAAEVLGDYGAGPNHTLPTGGTARSFGGLSVHTFLRPRTFLELQDRASAEVIIQDAVDLALIEGLHGHSRAAALRLPSALKATNTKPVIAV</sequence>
<evidence type="ECO:0000256" key="10">
    <source>
        <dbReference type="ARBA" id="ARBA00017884"/>
    </source>
</evidence>
<comment type="cofactor">
    <cofactor evidence="3">
        <name>Zn(2+)</name>
        <dbReference type="ChEBI" id="CHEBI:29105"/>
    </cofactor>
</comment>
<dbReference type="InterPro" id="IPR021130">
    <property type="entry name" value="PRib-ATP_PPHydrolase-like"/>
</dbReference>
<dbReference type="InterPro" id="IPR012131">
    <property type="entry name" value="Hstdl_DH"/>
</dbReference>
<dbReference type="EMBL" id="CH991572">
    <property type="protein sequence ID" value="EDQ85680.1"/>
    <property type="molecule type" value="Genomic_DNA"/>
</dbReference>
<keyword evidence="16" id="KW-0067">ATP-binding</keyword>
<dbReference type="SUPFAM" id="SSF141734">
    <property type="entry name" value="HisI-like"/>
    <property type="match status" value="1"/>
</dbReference>
<dbReference type="Pfam" id="PF00815">
    <property type="entry name" value="Histidinol_dh"/>
    <property type="match status" value="1"/>
</dbReference>
<evidence type="ECO:0000256" key="12">
    <source>
        <dbReference type="ARBA" id="ARBA00022723"/>
    </source>
</evidence>
<evidence type="ECO:0000256" key="3">
    <source>
        <dbReference type="ARBA" id="ARBA00001947"/>
    </source>
</evidence>
<dbReference type="FunFam" id="3.10.20.810:FF:000002">
    <property type="entry name" value="Histidine biosynthesis trifunctional protein"/>
    <property type="match status" value="1"/>
</dbReference>
<dbReference type="SUPFAM" id="SSF53720">
    <property type="entry name" value="ALDH-like"/>
    <property type="match status" value="1"/>
</dbReference>
<evidence type="ECO:0000256" key="17">
    <source>
        <dbReference type="ARBA" id="ARBA00023002"/>
    </source>
</evidence>
<dbReference type="FunFam" id="1.10.287.1080:FF:000002">
    <property type="entry name" value="Histidine biosynthesis bifunctional protein HisIE"/>
    <property type="match status" value="1"/>
</dbReference>
<dbReference type="PRINTS" id="PR00083">
    <property type="entry name" value="HOLDHDRGNASE"/>
</dbReference>
<dbReference type="InterPro" id="IPR038019">
    <property type="entry name" value="PRib_AMP_CycHydrolase_sf"/>
</dbReference>
<evidence type="ECO:0000256" key="21">
    <source>
        <dbReference type="ARBA" id="ARBA00049489"/>
    </source>
</evidence>
<dbReference type="GO" id="GO:0005524">
    <property type="term" value="F:ATP binding"/>
    <property type="evidence" value="ECO:0007669"/>
    <property type="project" value="UniProtKB-KW"/>
</dbReference>
<evidence type="ECO:0000259" key="22">
    <source>
        <dbReference type="Pfam" id="PF01502"/>
    </source>
</evidence>
<dbReference type="STRING" id="81824.A9VA77"/>
<dbReference type="Gene3D" id="3.10.20.810">
    <property type="entry name" value="Phosphoribosyl-AMP cyclohydrolase"/>
    <property type="match status" value="1"/>
</dbReference>
<evidence type="ECO:0000256" key="15">
    <source>
        <dbReference type="ARBA" id="ARBA00022833"/>
    </source>
</evidence>
<dbReference type="AlphaFoldDB" id="A9VA77"/>
<protein>
    <recommendedName>
        <fullName evidence="10">Histidine biosynthesis trifunctional protein</fullName>
        <ecNumber evidence="9">1.1.1.23</ecNumber>
        <ecNumber evidence="8">3.5.4.19</ecNumber>
        <ecNumber evidence="7">3.6.1.31</ecNumber>
    </recommendedName>
</protein>